<dbReference type="PANTHER" id="PTHR44329">
    <property type="entry name" value="SERINE/THREONINE-PROTEIN KINASE TNNI3K-RELATED"/>
    <property type="match status" value="1"/>
</dbReference>
<dbReference type="GO" id="GO:0005524">
    <property type="term" value="F:ATP binding"/>
    <property type="evidence" value="ECO:0007669"/>
    <property type="project" value="UniProtKB-UniRule"/>
</dbReference>
<accession>A0A835T4M6</accession>
<name>A0A835T4M6_CHLIN</name>
<dbReference type="OrthoDB" id="2013833at2759"/>
<feature type="region of interest" description="Disordered" evidence="6">
    <location>
        <begin position="155"/>
        <end position="205"/>
    </location>
</feature>
<dbReference type="Pfam" id="PF00069">
    <property type="entry name" value="Pkinase"/>
    <property type="match status" value="1"/>
</dbReference>
<keyword evidence="7" id="KW-1133">Transmembrane helix</keyword>
<evidence type="ECO:0000313" key="9">
    <source>
        <dbReference type="EMBL" id="KAG2431496.1"/>
    </source>
</evidence>
<evidence type="ECO:0000256" key="5">
    <source>
        <dbReference type="PROSITE-ProRule" id="PRU10141"/>
    </source>
</evidence>
<evidence type="ECO:0000256" key="7">
    <source>
        <dbReference type="SAM" id="Phobius"/>
    </source>
</evidence>
<comment type="caution">
    <text evidence="9">The sequence shown here is derived from an EMBL/GenBank/DDBJ whole genome shotgun (WGS) entry which is preliminary data.</text>
</comment>
<evidence type="ECO:0000256" key="2">
    <source>
        <dbReference type="ARBA" id="ARBA00022741"/>
    </source>
</evidence>
<evidence type="ECO:0000256" key="4">
    <source>
        <dbReference type="ARBA" id="ARBA00022840"/>
    </source>
</evidence>
<dbReference type="EMBL" id="JAEHOC010000024">
    <property type="protein sequence ID" value="KAG2431496.1"/>
    <property type="molecule type" value="Genomic_DNA"/>
</dbReference>
<keyword evidence="7" id="KW-0472">Membrane</keyword>
<protein>
    <recommendedName>
        <fullName evidence="8">Protein kinase domain-containing protein</fullName>
    </recommendedName>
</protein>
<evidence type="ECO:0000259" key="8">
    <source>
        <dbReference type="PROSITE" id="PS50011"/>
    </source>
</evidence>
<dbReference type="FunFam" id="3.30.200.20:FF:001349">
    <property type="entry name" value="Predicted protein"/>
    <property type="match status" value="1"/>
</dbReference>
<dbReference type="PROSITE" id="PS50011">
    <property type="entry name" value="PROTEIN_KINASE_DOM"/>
    <property type="match status" value="1"/>
</dbReference>
<feature type="transmembrane region" description="Helical" evidence="7">
    <location>
        <begin position="211"/>
        <end position="237"/>
    </location>
</feature>
<evidence type="ECO:0000256" key="1">
    <source>
        <dbReference type="ARBA" id="ARBA00022679"/>
    </source>
</evidence>
<keyword evidence="3" id="KW-0418">Kinase</keyword>
<dbReference type="InterPro" id="IPR011009">
    <property type="entry name" value="Kinase-like_dom_sf"/>
</dbReference>
<dbReference type="SUPFAM" id="SSF56112">
    <property type="entry name" value="Protein kinase-like (PK-like)"/>
    <property type="match status" value="1"/>
</dbReference>
<reference evidence="9" key="1">
    <citation type="journal article" date="2020" name="bioRxiv">
        <title>Comparative genomics of Chlamydomonas.</title>
        <authorList>
            <person name="Craig R.J."/>
            <person name="Hasan A.R."/>
            <person name="Ness R.W."/>
            <person name="Keightley P.D."/>
        </authorList>
    </citation>
    <scope>NUCLEOTIDE SEQUENCE</scope>
    <source>
        <strain evidence="9">SAG 7.73</strain>
    </source>
</reference>
<dbReference type="AlphaFoldDB" id="A0A835T4M6"/>
<proteinExistence type="predicted"/>
<keyword evidence="2 5" id="KW-0547">Nucleotide-binding</keyword>
<feature type="compositionally biased region" description="Gly residues" evidence="6">
    <location>
        <begin position="334"/>
        <end position="347"/>
    </location>
</feature>
<feature type="binding site" evidence="5">
    <location>
        <position position="584"/>
    </location>
    <ligand>
        <name>ATP</name>
        <dbReference type="ChEBI" id="CHEBI:30616"/>
    </ligand>
</feature>
<keyword evidence="1" id="KW-0808">Transferase</keyword>
<evidence type="ECO:0000256" key="3">
    <source>
        <dbReference type="ARBA" id="ARBA00022777"/>
    </source>
</evidence>
<evidence type="ECO:0000313" key="10">
    <source>
        <dbReference type="Proteomes" id="UP000650467"/>
    </source>
</evidence>
<evidence type="ECO:0000256" key="6">
    <source>
        <dbReference type="SAM" id="MobiDB-lite"/>
    </source>
</evidence>
<gene>
    <name evidence="9" type="ORF">HXX76_009510</name>
</gene>
<keyword evidence="4 5" id="KW-0067">ATP-binding</keyword>
<keyword evidence="7" id="KW-0812">Transmembrane</keyword>
<keyword evidence="10" id="KW-1185">Reference proteome</keyword>
<organism evidence="9 10">
    <name type="scientific">Chlamydomonas incerta</name>
    <dbReference type="NCBI Taxonomy" id="51695"/>
    <lineage>
        <taxon>Eukaryota</taxon>
        <taxon>Viridiplantae</taxon>
        <taxon>Chlorophyta</taxon>
        <taxon>core chlorophytes</taxon>
        <taxon>Chlorophyceae</taxon>
        <taxon>CS clade</taxon>
        <taxon>Chlamydomonadales</taxon>
        <taxon>Chlamydomonadaceae</taxon>
        <taxon>Chlamydomonas</taxon>
    </lineage>
</organism>
<dbReference type="Gene3D" id="3.30.200.20">
    <property type="entry name" value="Phosphorylase Kinase, domain 1"/>
    <property type="match status" value="1"/>
</dbReference>
<dbReference type="InterPro" id="IPR017441">
    <property type="entry name" value="Protein_kinase_ATP_BS"/>
</dbReference>
<feature type="region of interest" description="Disordered" evidence="6">
    <location>
        <begin position="242"/>
        <end position="354"/>
    </location>
</feature>
<dbReference type="SMART" id="SM00220">
    <property type="entry name" value="S_TKc"/>
    <property type="match status" value="1"/>
</dbReference>
<feature type="compositionally biased region" description="Low complexity" evidence="6">
    <location>
        <begin position="299"/>
        <end position="312"/>
    </location>
</feature>
<dbReference type="PROSITE" id="PS00107">
    <property type="entry name" value="PROTEIN_KINASE_ATP"/>
    <property type="match status" value="1"/>
</dbReference>
<dbReference type="PANTHER" id="PTHR44329:SF214">
    <property type="entry name" value="PROTEIN KINASE DOMAIN-CONTAINING PROTEIN"/>
    <property type="match status" value="1"/>
</dbReference>
<dbReference type="GO" id="GO:0004674">
    <property type="term" value="F:protein serine/threonine kinase activity"/>
    <property type="evidence" value="ECO:0007669"/>
    <property type="project" value="TreeGrafter"/>
</dbReference>
<sequence>MDDAVDKVQVESPLIALTEAAFQGVRVPILLNRTVTIAGSPMLPERPSLFLFAKHKPCTNDSSAPLMDRCWFPRRDFFEDVAMGGAEATATGGTVPNNITLRFFNTSILCQEAVSDDCIATYGPYGCILYTYQQLRNLPPVPISAQMAALLTQQQQQQQQALPPGTSGGNLPSPAAIALAGEGPSPPGGGSTAAAGTAGGGGSASRQTTSVLVGAVVGGVVGAALLVLLALAAALALHRRRRKHQQRAGKPSSSCSDDAKPGTNKPESSSLSSSSAYGFDEAFQRQKDRTTDVEHGQRASLASGAASTLGDSHGPSLTTPPQQAHGELAAAGISEGGGSGSARGSGSGDRPRPLTDLVVKAAPLRAGLATTCVVLVSQKEEDTSACISAARAPPGPCAGGAGLEPAGAAAGGDDGQEAAAVAAAGAYAPAVVAGGSGAAALLPVASPAATATGALASRMAAMLLDSSASIERLLSLAGGGTGSLASERAGSAAPSVFFTAEQATLEAATLEGSVAAASTASAGTHSTHAAAVSLLPSRPAACEEEQLQPAQVVEVVELLPHKLGKGAYGRVVEGRYRGRRVAVKQALDLHDGLSLPPAKLVASFLQEVEVMGRCQHPNICTLLAACLAPPKLCLVMEMMDTNLEALLYGGRPGQLLPLPKLLHIAIQVAQGLEYLHPTVYHRDLKPANVLVSNPDSDTPIVKLTDFGLSKITEVTLQTANPECGTPAFMAPECFDVENYALTHQMVSRVHVCA</sequence>
<dbReference type="InterPro" id="IPR051681">
    <property type="entry name" value="Ser/Thr_Kinases-Pseudokinases"/>
</dbReference>
<dbReference type="PROSITE" id="PS00108">
    <property type="entry name" value="PROTEIN_KINASE_ST"/>
    <property type="match status" value="1"/>
</dbReference>
<dbReference type="InterPro" id="IPR000719">
    <property type="entry name" value="Prot_kinase_dom"/>
</dbReference>
<feature type="compositionally biased region" description="Basic and acidic residues" evidence="6">
    <location>
        <begin position="282"/>
        <end position="297"/>
    </location>
</feature>
<feature type="domain" description="Protein kinase" evidence="8">
    <location>
        <begin position="557"/>
        <end position="753"/>
    </location>
</feature>
<dbReference type="Gene3D" id="1.10.510.10">
    <property type="entry name" value="Transferase(Phosphotransferase) domain 1"/>
    <property type="match status" value="1"/>
</dbReference>
<dbReference type="InterPro" id="IPR008271">
    <property type="entry name" value="Ser/Thr_kinase_AS"/>
</dbReference>
<dbReference type="Proteomes" id="UP000650467">
    <property type="component" value="Unassembled WGS sequence"/>
</dbReference>